<dbReference type="OrthoDB" id="9808624at2"/>
<dbReference type="EMBL" id="PVNE01000001">
    <property type="protein sequence ID" value="PRX42734.1"/>
    <property type="molecule type" value="Genomic_DNA"/>
</dbReference>
<evidence type="ECO:0000313" key="3">
    <source>
        <dbReference type="Proteomes" id="UP000237797"/>
    </source>
</evidence>
<accession>A0A2T0LJR0</accession>
<evidence type="ECO:0000313" key="2">
    <source>
        <dbReference type="EMBL" id="PRX42734.1"/>
    </source>
</evidence>
<protein>
    <submittedName>
        <fullName evidence="2">Uncharacterized protein DUF4145</fullName>
    </submittedName>
</protein>
<comment type="caution">
    <text evidence="2">The sequence shown here is derived from an EMBL/GenBank/DDBJ whole genome shotgun (WGS) entry which is preliminary data.</text>
</comment>
<evidence type="ECO:0000259" key="1">
    <source>
        <dbReference type="Pfam" id="PF13643"/>
    </source>
</evidence>
<organism evidence="2 3">
    <name type="scientific">Planifilum fimeticola</name>
    <dbReference type="NCBI Taxonomy" id="201975"/>
    <lineage>
        <taxon>Bacteria</taxon>
        <taxon>Bacillati</taxon>
        <taxon>Bacillota</taxon>
        <taxon>Bacilli</taxon>
        <taxon>Bacillales</taxon>
        <taxon>Thermoactinomycetaceae</taxon>
        <taxon>Planifilum</taxon>
    </lineage>
</organism>
<dbReference type="AlphaFoldDB" id="A0A2T0LJR0"/>
<feature type="domain" description="DUF4145" evidence="1">
    <location>
        <begin position="86"/>
        <end position="170"/>
    </location>
</feature>
<gene>
    <name evidence="2" type="ORF">CLV97_101224</name>
</gene>
<keyword evidence="3" id="KW-1185">Reference proteome</keyword>
<reference evidence="2 3" key="1">
    <citation type="submission" date="2018-03" db="EMBL/GenBank/DDBJ databases">
        <title>Genomic Encyclopedia of Archaeal and Bacterial Type Strains, Phase II (KMG-II): from individual species to whole genera.</title>
        <authorList>
            <person name="Goeker M."/>
        </authorList>
    </citation>
    <scope>NUCLEOTIDE SEQUENCE [LARGE SCALE GENOMIC DNA]</scope>
    <source>
        <strain evidence="2 3">DSM 44946</strain>
    </source>
</reference>
<dbReference type="Pfam" id="PF13643">
    <property type="entry name" value="DUF4145"/>
    <property type="match status" value="1"/>
</dbReference>
<proteinExistence type="predicted"/>
<dbReference type="Proteomes" id="UP000237797">
    <property type="component" value="Unassembled WGS sequence"/>
</dbReference>
<dbReference type="RefSeq" id="WP_106343666.1">
    <property type="nucleotide sequence ID" value="NZ_PVNE01000001.1"/>
</dbReference>
<sequence>MRGAYYPPVFQSKRFHCMFCSVLAEQNWFSINAKNRLWRCVCHHCKNESVWMEINKGEGRILHPDILQGPPPHEEMPEGVKEDYVEALSIVSKSPRGASALLRLALKKLMKELGESGKNMDEDIASLVEKGLPAVVRQALEHYRVIGTESAVPGQLDSRDDRETAMQLFELINFIVEDRITRTKKIEAISQLLPNRV</sequence>
<dbReference type="InterPro" id="IPR025285">
    <property type="entry name" value="DUF4145"/>
</dbReference>
<name>A0A2T0LJR0_9BACL</name>